<evidence type="ECO:0000313" key="4">
    <source>
        <dbReference type="Proteomes" id="UP000198287"/>
    </source>
</evidence>
<sequence>MIEFTVEKVLEGVKASALFVACLVLIYQFFGAYATLKVSSVLIFYYFIPQPKLFATLAAFWILLPFLRRSIQAHSLYQTYEGYVPCEEIRGKLKPWDLIEFERPTKRIEGTDTVYHWVNTPGSKVAKINTDSLKDAADGANCRINNLEKFAKFHNLTRREDSEIYATIVSYLRLSKSGTLKYNELTENCEHFATFCIFGKRISIQADFEKLYPQRVACRFECIFDAESNAVNGFDLRGPRDLAVTVVSKSGLFVMSHINSNAFLTLNPNPSIAWR</sequence>
<evidence type="ECO:0000256" key="1">
    <source>
        <dbReference type="SAM" id="Phobius"/>
    </source>
</evidence>
<keyword evidence="1" id="KW-0472">Membrane</keyword>
<dbReference type="Pfam" id="PF04970">
    <property type="entry name" value="LRAT"/>
    <property type="match status" value="1"/>
</dbReference>
<dbReference type="Gene3D" id="3.90.1720.10">
    <property type="entry name" value="endopeptidase domain like (from Nostoc punctiforme)"/>
    <property type="match status" value="1"/>
</dbReference>
<dbReference type="EMBL" id="LNIX01000004">
    <property type="protein sequence ID" value="OXA55891.1"/>
    <property type="molecule type" value="Genomic_DNA"/>
</dbReference>
<reference evidence="3 4" key="1">
    <citation type="submission" date="2015-12" db="EMBL/GenBank/DDBJ databases">
        <title>The genome of Folsomia candida.</title>
        <authorList>
            <person name="Faddeeva A."/>
            <person name="Derks M.F."/>
            <person name="Anvar Y."/>
            <person name="Smit S."/>
            <person name="Van Straalen N."/>
            <person name="Roelofs D."/>
        </authorList>
    </citation>
    <scope>NUCLEOTIDE SEQUENCE [LARGE SCALE GENOMIC DNA]</scope>
    <source>
        <strain evidence="3 4">VU population</strain>
        <tissue evidence="3">Whole body</tissue>
    </source>
</reference>
<name>A0A226EGI7_FOLCA</name>
<organism evidence="3 4">
    <name type="scientific">Folsomia candida</name>
    <name type="common">Springtail</name>
    <dbReference type="NCBI Taxonomy" id="158441"/>
    <lineage>
        <taxon>Eukaryota</taxon>
        <taxon>Metazoa</taxon>
        <taxon>Ecdysozoa</taxon>
        <taxon>Arthropoda</taxon>
        <taxon>Hexapoda</taxon>
        <taxon>Collembola</taxon>
        <taxon>Entomobryomorpha</taxon>
        <taxon>Isotomoidea</taxon>
        <taxon>Isotomidae</taxon>
        <taxon>Proisotominae</taxon>
        <taxon>Folsomia</taxon>
    </lineage>
</organism>
<feature type="domain" description="LRAT" evidence="2">
    <location>
        <begin position="123"/>
        <end position="201"/>
    </location>
</feature>
<dbReference type="AlphaFoldDB" id="A0A226EGI7"/>
<keyword evidence="1" id="KW-1133">Transmembrane helix</keyword>
<keyword evidence="1" id="KW-0812">Transmembrane</keyword>
<evidence type="ECO:0000313" key="3">
    <source>
        <dbReference type="EMBL" id="OXA55891.1"/>
    </source>
</evidence>
<protein>
    <submittedName>
        <fullName evidence="3">Lecithin retinol acyltransferase</fullName>
    </submittedName>
</protein>
<comment type="caution">
    <text evidence="3">The sequence shown here is derived from an EMBL/GenBank/DDBJ whole genome shotgun (WGS) entry which is preliminary data.</text>
</comment>
<accession>A0A226EGI7</accession>
<gene>
    <name evidence="3" type="ORF">Fcan01_08911</name>
</gene>
<keyword evidence="3" id="KW-0012">Acyltransferase</keyword>
<feature type="transmembrane region" description="Helical" evidence="1">
    <location>
        <begin position="12"/>
        <end position="30"/>
    </location>
</feature>
<keyword evidence="4" id="KW-1185">Reference proteome</keyword>
<feature type="transmembrane region" description="Helical" evidence="1">
    <location>
        <begin position="42"/>
        <end position="64"/>
    </location>
</feature>
<dbReference type="GO" id="GO:0016746">
    <property type="term" value="F:acyltransferase activity"/>
    <property type="evidence" value="ECO:0007669"/>
    <property type="project" value="UniProtKB-KW"/>
</dbReference>
<dbReference type="Proteomes" id="UP000198287">
    <property type="component" value="Unassembled WGS sequence"/>
</dbReference>
<evidence type="ECO:0000259" key="2">
    <source>
        <dbReference type="Pfam" id="PF04970"/>
    </source>
</evidence>
<dbReference type="OrthoDB" id="6065624at2759"/>
<proteinExistence type="predicted"/>
<dbReference type="InterPro" id="IPR007053">
    <property type="entry name" value="LRAT_dom"/>
</dbReference>
<keyword evidence="3" id="KW-0808">Transferase</keyword>